<evidence type="ECO:0000256" key="2">
    <source>
        <dbReference type="ARBA" id="ARBA00010742"/>
    </source>
</evidence>
<dbReference type="Gene3D" id="3.40.190.10">
    <property type="entry name" value="Periplasmic binding protein-like II"/>
    <property type="match status" value="2"/>
</dbReference>
<sequence>MTALTLLRRFAAMIVAFSAMNSSLAMAQDKKLEKMTLAVAADAFYYIPMYVAERGGFFREEGIEVDFVSVASGPRTMAAVAGGSVDATINDFGSTISAISKGSNHIVLSSEFNVATHTVVLSKAAIAKAGITPAMPIDEKVKRMKGMKIGVTAPGSGTDRFIRSVFVARGMKPDDNIQILALGEGNAILAAFEQGLADGFVYSAPIPQMAVAKGTGDIVFGAVSGDVPEFKDVPYVVFLTSKESLAAKPKVLEGAVRALTKAFKFIADKPAEAAAMTRHYFPAVDEAVFKASFEQHLGVGIPKSPIISQEQMTKTLALLNAGLPTPIKAELKEVFDDRFAQRAAKDILGR</sequence>
<evidence type="ECO:0000256" key="3">
    <source>
        <dbReference type="ARBA" id="ARBA00022729"/>
    </source>
</evidence>
<name>B8R935_9BACT</name>
<organism evidence="5">
    <name type="scientific">uncultured bacterium 1114</name>
    <dbReference type="NCBI Taxonomy" id="548901"/>
    <lineage>
        <taxon>Bacteria</taxon>
        <taxon>environmental samples</taxon>
    </lineage>
</organism>
<protein>
    <submittedName>
        <fullName evidence="5">Putative ABC-type nitrate/sulfonate/bicarbonate transport systems periplasmic components-like protein</fullName>
    </submittedName>
</protein>
<accession>B8R935</accession>
<dbReference type="GO" id="GO:0042597">
    <property type="term" value="C:periplasmic space"/>
    <property type="evidence" value="ECO:0007669"/>
    <property type="project" value="UniProtKB-SubCell"/>
</dbReference>
<feature type="signal peptide" evidence="4">
    <location>
        <begin position="1"/>
        <end position="27"/>
    </location>
</feature>
<keyword evidence="3 4" id="KW-0732">Signal</keyword>
<reference evidence="5" key="1">
    <citation type="journal article" date="2009" name="Appl. Environ. Microbiol.">
        <title>Characterization of denitrification gene clusters of soil bacteria via a metagenomic approach.</title>
        <authorList>
            <person name="Demaneche S."/>
            <person name="Philippot L."/>
            <person name="David M.M."/>
            <person name="Navarro E."/>
            <person name="Vogel T.M."/>
            <person name="Simonet P."/>
        </authorList>
    </citation>
    <scope>NUCLEOTIDE SEQUENCE</scope>
</reference>
<dbReference type="AlphaFoldDB" id="B8R935"/>
<comment type="subcellular location">
    <subcellularLocation>
        <location evidence="1">Periplasm</location>
    </subcellularLocation>
</comment>
<evidence type="ECO:0000256" key="4">
    <source>
        <dbReference type="SAM" id="SignalP"/>
    </source>
</evidence>
<dbReference type="EMBL" id="EU910858">
    <property type="protein sequence ID" value="ACF98191.1"/>
    <property type="molecule type" value="Genomic_DNA"/>
</dbReference>
<evidence type="ECO:0000256" key="1">
    <source>
        <dbReference type="ARBA" id="ARBA00004418"/>
    </source>
</evidence>
<dbReference type="Pfam" id="PF13379">
    <property type="entry name" value="NMT1_2"/>
    <property type="match status" value="1"/>
</dbReference>
<dbReference type="PANTHER" id="PTHR30024">
    <property type="entry name" value="ALIPHATIC SULFONATES-BINDING PROTEIN-RELATED"/>
    <property type="match status" value="1"/>
</dbReference>
<proteinExistence type="inferred from homology"/>
<feature type="chain" id="PRO_5002878459" evidence="4">
    <location>
        <begin position="28"/>
        <end position="350"/>
    </location>
</feature>
<dbReference type="PANTHER" id="PTHR30024:SF47">
    <property type="entry name" value="TAURINE-BINDING PERIPLASMIC PROTEIN"/>
    <property type="match status" value="1"/>
</dbReference>
<evidence type="ECO:0000313" key="5">
    <source>
        <dbReference type="EMBL" id="ACF98191.1"/>
    </source>
</evidence>
<dbReference type="SUPFAM" id="SSF53850">
    <property type="entry name" value="Periplasmic binding protein-like II"/>
    <property type="match status" value="1"/>
</dbReference>
<comment type="similarity">
    <text evidence="2">Belongs to the bacterial solute-binding protein SsuA/TauA family.</text>
</comment>